<name>X1QXM0_9ZZZZ</name>
<comment type="caution">
    <text evidence="1">The sequence shown here is derived from an EMBL/GenBank/DDBJ whole genome shotgun (WGS) entry which is preliminary data.</text>
</comment>
<accession>X1QXM0</accession>
<gene>
    <name evidence="1" type="ORF">S12H4_23693</name>
</gene>
<proteinExistence type="predicted"/>
<protein>
    <submittedName>
        <fullName evidence="1">Uncharacterized protein</fullName>
    </submittedName>
</protein>
<dbReference type="AlphaFoldDB" id="X1QXM0"/>
<reference evidence="1" key="1">
    <citation type="journal article" date="2014" name="Front. Microbiol.">
        <title>High frequency of phylogenetically diverse reductive dehalogenase-homologous genes in deep subseafloor sedimentary metagenomes.</title>
        <authorList>
            <person name="Kawai M."/>
            <person name="Futagami T."/>
            <person name="Toyoda A."/>
            <person name="Takaki Y."/>
            <person name="Nishi S."/>
            <person name="Hori S."/>
            <person name="Arai W."/>
            <person name="Tsubouchi T."/>
            <person name="Morono Y."/>
            <person name="Uchiyama I."/>
            <person name="Ito T."/>
            <person name="Fujiyama A."/>
            <person name="Inagaki F."/>
            <person name="Takami H."/>
        </authorList>
    </citation>
    <scope>NUCLEOTIDE SEQUENCE</scope>
    <source>
        <strain evidence="1">Expedition CK06-06</strain>
    </source>
</reference>
<feature type="non-terminal residue" evidence="1">
    <location>
        <position position="1"/>
    </location>
</feature>
<dbReference type="EMBL" id="BARW01012647">
    <property type="protein sequence ID" value="GAI73008.1"/>
    <property type="molecule type" value="Genomic_DNA"/>
</dbReference>
<organism evidence="1">
    <name type="scientific">marine sediment metagenome</name>
    <dbReference type="NCBI Taxonomy" id="412755"/>
    <lineage>
        <taxon>unclassified sequences</taxon>
        <taxon>metagenomes</taxon>
        <taxon>ecological metagenomes</taxon>
    </lineage>
</organism>
<evidence type="ECO:0000313" key="1">
    <source>
        <dbReference type="EMBL" id="GAI73008.1"/>
    </source>
</evidence>
<sequence length="150" mass="17077">IQTKIKPVQPARVEGERTATATEIMKAVKKDYITWDEGIERLARMGYSGEEADFKLRVYIGVAEGSPESYMEFVDWTERYRQAMGLKAEIPPEDLIEAGKAVVEAKRALAEAEEKGMVGLKLAPYLKAKSDAEYRYRQLLIAWEEEKKKS</sequence>